<keyword evidence="1" id="KW-0472">Membrane</keyword>
<reference evidence="4" key="4">
    <citation type="submission" date="2023-01" db="EMBL/GenBank/DDBJ databases">
        <title>Draft genome sequence of Methylobacterium oxalidis strain NBRC 107715.</title>
        <authorList>
            <person name="Sun Q."/>
            <person name="Mori K."/>
        </authorList>
    </citation>
    <scope>NUCLEOTIDE SEQUENCE</scope>
    <source>
        <strain evidence="4">NBRC 107715</strain>
    </source>
</reference>
<gene>
    <name evidence="4" type="ORF">GCM10007888_36410</name>
    <name evidence="3" type="ORF">MOX02_19200</name>
</gene>
<keyword evidence="6" id="KW-1185">Reference proteome</keyword>
<dbReference type="SUPFAM" id="SSF53474">
    <property type="entry name" value="alpha/beta-Hydrolases"/>
    <property type="match status" value="2"/>
</dbReference>
<dbReference type="Gene3D" id="3.40.50.1820">
    <property type="entry name" value="alpha/beta hydrolase"/>
    <property type="match status" value="2"/>
</dbReference>
<dbReference type="Proteomes" id="UP001156856">
    <property type="component" value="Unassembled WGS sequence"/>
</dbReference>
<dbReference type="InterPro" id="IPR029058">
    <property type="entry name" value="AB_hydrolase_fold"/>
</dbReference>
<sequence length="466" mass="47892">MSGPGGAPSHKGLTRLALAIGAALLLAAAGAGLLLVWRPPAPALIASATPVRVSSAHFKDVPVEMPGGNPAGLALLISGAGGPGPTEQALSERLRRRGLMVLSLDLETWRAGLARDAGPCIRPMSDVEDLSKNLQRALKAKRYVHPVLVGVGEGGALAHAILGQALSATVAGGVALDPTEIVGMDRPACDGLPAEPAPGGVRYPRATTLQEPFVLVRESAAAEAEPGAARGPHRPETRVRAEAQARIDAAVDAAVSLAVRDAGTGQMPLVEHVPAGPAKALAIFFSGDGGWRDIDKTIGDRLAREGVHVLGIDALRYFWSDKNPQTVAADTASALKAADPDGRLPILVLGYSFGADVFPFAWPHLPAALTDRIGLIALLGPGRSTGFSVSVKGFLGLGGAHAVVPQIAALPPAKVLCIYGSAEKEPACTDPSLKGVRAIRLEGGHHFDGDYPGIARRILDAARVSG</sequence>
<dbReference type="PIRSF" id="PIRSF029063">
    <property type="entry name" value="IV_sec_VirJ"/>
    <property type="match status" value="1"/>
</dbReference>
<dbReference type="EMBL" id="BSPK01000067">
    <property type="protein sequence ID" value="GLS65259.1"/>
    <property type="molecule type" value="Genomic_DNA"/>
</dbReference>
<dbReference type="EMBL" id="BJZU01000030">
    <property type="protein sequence ID" value="GEP03882.1"/>
    <property type="molecule type" value="Genomic_DNA"/>
</dbReference>
<dbReference type="InterPro" id="IPR011225">
    <property type="entry name" value="IV_sec_VirJ"/>
</dbReference>
<dbReference type="Pfam" id="PF06057">
    <property type="entry name" value="VirJ"/>
    <property type="match status" value="1"/>
</dbReference>
<dbReference type="AlphaFoldDB" id="A0A512J1N8"/>
<dbReference type="RefSeq" id="WP_147025549.1">
    <property type="nucleotide sequence ID" value="NZ_BJZU01000030.1"/>
</dbReference>
<evidence type="ECO:0000256" key="1">
    <source>
        <dbReference type="SAM" id="Phobius"/>
    </source>
</evidence>
<reference evidence="3 5" key="3">
    <citation type="submission" date="2019-07" db="EMBL/GenBank/DDBJ databases">
        <title>Whole genome shotgun sequence of Methylobacterium oxalidis NBRC 107715.</title>
        <authorList>
            <person name="Hosoyama A."/>
            <person name="Uohara A."/>
            <person name="Ohji S."/>
            <person name="Ichikawa N."/>
        </authorList>
    </citation>
    <scope>NUCLEOTIDE SEQUENCE [LARGE SCALE GENOMIC DNA]</scope>
    <source>
        <strain evidence="3 5">NBRC 107715</strain>
    </source>
</reference>
<evidence type="ECO:0000313" key="6">
    <source>
        <dbReference type="Proteomes" id="UP001156856"/>
    </source>
</evidence>
<keyword evidence="1" id="KW-0812">Transmembrane</keyword>
<evidence type="ECO:0000259" key="2">
    <source>
        <dbReference type="Pfam" id="PF06057"/>
    </source>
</evidence>
<reference evidence="6" key="2">
    <citation type="journal article" date="2019" name="Int. J. Syst. Evol. Microbiol.">
        <title>The Global Catalogue of Microorganisms (GCM) 10K type strain sequencing project: providing services to taxonomists for standard genome sequencing and annotation.</title>
        <authorList>
            <consortium name="The Broad Institute Genomics Platform"/>
            <consortium name="The Broad Institute Genome Sequencing Center for Infectious Disease"/>
            <person name="Wu L."/>
            <person name="Ma J."/>
        </authorList>
    </citation>
    <scope>NUCLEOTIDE SEQUENCE [LARGE SCALE GENOMIC DNA]</scope>
    <source>
        <strain evidence="6">NBRC 107715</strain>
    </source>
</reference>
<name>A0A512J1N8_9HYPH</name>
<feature type="transmembrane region" description="Helical" evidence="1">
    <location>
        <begin position="12"/>
        <end position="37"/>
    </location>
</feature>
<organism evidence="3 5">
    <name type="scientific">Methylobacterium oxalidis</name>
    <dbReference type="NCBI Taxonomy" id="944322"/>
    <lineage>
        <taxon>Bacteria</taxon>
        <taxon>Pseudomonadati</taxon>
        <taxon>Pseudomonadota</taxon>
        <taxon>Alphaproteobacteria</taxon>
        <taxon>Hyphomicrobiales</taxon>
        <taxon>Methylobacteriaceae</taxon>
        <taxon>Methylobacterium</taxon>
    </lineage>
</organism>
<evidence type="ECO:0000313" key="5">
    <source>
        <dbReference type="Proteomes" id="UP000321960"/>
    </source>
</evidence>
<dbReference type="OrthoDB" id="9807916at2"/>
<evidence type="ECO:0000313" key="3">
    <source>
        <dbReference type="EMBL" id="GEP03882.1"/>
    </source>
</evidence>
<accession>A0A512J1N8</accession>
<keyword evidence="1" id="KW-1133">Transmembrane helix</keyword>
<feature type="domain" description="Bacterial virulence" evidence="2">
    <location>
        <begin position="281"/>
        <end position="463"/>
    </location>
</feature>
<protein>
    <submittedName>
        <fullName evidence="3">Acid tolerance protein</fullName>
    </submittedName>
</protein>
<dbReference type="Proteomes" id="UP000321960">
    <property type="component" value="Unassembled WGS sequence"/>
</dbReference>
<comment type="caution">
    <text evidence="3">The sequence shown here is derived from an EMBL/GenBank/DDBJ whole genome shotgun (WGS) entry which is preliminary data.</text>
</comment>
<proteinExistence type="predicted"/>
<evidence type="ECO:0000313" key="4">
    <source>
        <dbReference type="EMBL" id="GLS65259.1"/>
    </source>
</evidence>
<dbReference type="InterPro" id="IPR010333">
    <property type="entry name" value="VirJ"/>
</dbReference>
<reference evidence="4" key="1">
    <citation type="journal article" date="2014" name="Int. J. Syst. Evol. Microbiol.">
        <title>Complete genome of a new Firmicutes species belonging to the dominant human colonic microbiota ('Ruminococcus bicirculans') reveals two chromosomes and a selective capacity to utilize plant glucans.</title>
        <authorList>
            <consortium name="NISC Comparative Sequencing Program"/>
            <person name="Wegmann U."/>
            <person name="Louis P."/>
            <person name="Goesmann A."/>
            <person name="Henrissat B."/>
            <person name="Duncan S.H."/>
            <person name="Flint H.J."/>
        </authorList>
    </citation>
    <scope>NUCLEOTIDE SEQUENCE</scope>
    <source>
        <strain evidence="4">NBRC 107715</strain>
    </source>
</reference>